<dbReference type="PROSITE" id="PS00018">
    <property type="entry name" value="EF_HAND_1"/>
    <property type="match status" value="1"/>
</dbReference>
<dbReference type="InterPro" id="IPR050630">
    <property type="entry name" value="WD_repeat_EMAP"/>
</dbReference>
<dbReference type="SUPFAM" id="SSF47473">
    <property type="entry name" value="EF-hand"/>
    <property type="match status" value="1"/>
</dbReference>
<dbReference type="PROSITE" id="PS50082">
    <property type="entry name" value="WD_REPEATS_2"/>
    <property type="match status" value="7"/>
</dbReference>
<dbReference type="InterPro" id="IPR036322">
    <property type="entry name" value="WD40_repeat_dom_sf"/>
</dbReference>
<evidence type="ECO:0000256" key="4">
    <source>
        <dbReference type="ARBA" id="ARBA00022837"/>
    </source>
</evidence>
<keyword evidence="2 5" id="KW-0853">WD repeat</keyword>
<dbReference type="InterPro" id="IPR018247">
    <property type="entry name" value="EF_Hand_1_Ca_BS"/>
</dbReference>
<dbReference type="InParanoid" id="A0A2R5G5S9"/>
<protein>
    <submittedName>
        <fullName evidence="8">Echinoderm microtubule-associated protein-like 1</fullName>
    </submittedName>
</protein>
<feature type="region of interest" description="Disordered" evidence="6">
    <location>
        <begin position="962"/>
        <end position="1018"/>
    </location>
</feature>
<feature type="repeat" description="WD" evidence="5">
    <location>
        <begin position="635"/>
        <end position="666"/>
    </location>
</feature>
<dbReference type="PROSITE" id="PS50222">
    <property type="entry name" value="EF_HAND_2"/>
    <property type="match status" value="1"/>
</dbReference>
<evidence type="ECO:0000313" key="8">
    <source>
        <dbReference type="EMBL" id="GBG25699.1"/>
    </source>
</evidence>
<feature type="repeat" description="WD" evidence="5">
    <location>
        <begin position="1444"/>
        <end position="1477"/>
    </location>
</feature>
<evidence type="ECO:0000256" key="1">
    <source>
        <dbReference type="ARBA" id="ARBA00006489"/>
    </source>
</evidence>
<evidence type="ECO:0000256" key="5">
    <source>
        <dbReference type="PROSITE-ProRule" id="PRU00221"/>
    </source>
</evidence>
<feature type="compositionally biased region" description="Basic and acidic residues" evidence="6">
    <location>
        <begin position="991"/>
        <end position="1001"/>
    </location>
</feature>
<dbReference type="InterPro" id="IPR005108">
    <property type="entry name" value="HELP"/>
</dbReference>
<dbReference type="GO" id="GO:0005509">
    <property type="term" value="F:calcium ion binding"/>
    <property type="evidence" value="ECO:0007669"/>
    <property type="project" value="InterPro"/>
</dbReference>
<feature type="compositionally biased region" description="Basic and acidic residues" evidence="6">
    <location>
        <begin position="962"/>
        <end position="975"/>
    </location>
</feature>
<feature type="repeat" description="WD" evidence="5">
    <location>
        <begin position="1263"/>
        <end position="1292"/>
    </location>
</feature>
<keyword evidence="4" id="KW-0106">Calcium</keyword>
<reference evidence="8 9" key="1">
    <citation type="submission" date="2017-12" db="EMBL/GenBank/DDBJ databases">
        <title>Sequencing, de novo assembly and annotation of complete genome of a new Thraustochytrid species, strain FCC1311.</title>
        <authorList>
            <person name="Sedici K."/>
            <person name="Godart F."/>
            <person name="Aiese Cigliano R."/>
            <person name="Sanseverino W."/>
            <person name="Barakat M."/>
            <person name="Ortet P."/>
            <person name="Marechal E."/>
            <person name="Cagnac O."/>
            <person name="Amato A."/>
        </authorList>
    </citation>
    <scope>NUCLEOTIDE SEQUENCE [LARGE SCALE GENOMIC DNA]</scope>
</reference>
<dbReference type="PANTHER" id="PTHR13720">
    <property type="entry name" value="WD-40 REPEAT PROTEIN"/>
    <property type="match status" value="1"/>
</dbReference>
<evidence type="ECO:0000256" key="2">
    <source>
        <dbReference type="ARBA" id="ARBA00022574"/>
    </source>
</evidence>
<dbReference type="SUPFAM" id="SSF50978">
    <property type="entry name" value="WD40 repeat-like"/>
    <property type="match status" value="1"/>
</dbReference>
<comment type="caution">
    <text evidence="8">The sequence shown here is derived from an EMBL/GenBank/DDBJ whole genome shotgun (WGS) entry which is preliminary data.</text>
</comment>
<dbReference type="InterPro" id="IPR055442">
    <property type="entry name" value="Beta-prop_EML-like_2nd"/>
</dbReference>
<dbReference type="InterPro" id="IPR055439">
    <property type="entry name" value="Beta-prop_EML_1st"/>
</dbReference>
<dbReference type="OrthoDB" id="47802at2759"/>
<dbReference type="SUPFAM" id="SSF50974">
    <property type="entry name" value="Nitrous oxide reductase, N-terminal domain"/>
    <property type="match status" value="1"/>
</dbReference>
<feature type="compositionally biased region" description="Acidic residues" evidence="6">
    <location>
        <begin position="977"/>
        <end position="990"/>
    </location>
</feature>
<dbReference type="SUPFAM" id="SSF50998">
    <property type="entry name" value="Quinoprotein alcohol dehydrogenase-like"/>
    <property type="match status" value="4"/>
</dbReference>
<evidence type="ECO:0000256" key="3">
    <source>
        <dbReference type="ARBA" id="ARBA00022737"/>
    </source>
</evidence>
<keyword evidence="3" id="KW-0677">Repeat</keyword>
<proteinExistence type="inferred from homology"/>
<dbReference type="FunFam" id="2.130.10.10:FF:000320">
    <property type="entry name" value="echinoderm microtubule-associated protein-like 6"/>
    <property type="match status" value="3"/>
</dbReference>
<name>A0A2R5G5S9_9STRA</name>
<dbReference type="Proteomes" id="UP000241890">
    <property type="component" value="Unassembled WGS sequence"/>
</dbReference>
<feature type="repeat" description="WD" evidence="5">
    <location>
        <begin position="535"/>
        <end position="567"/>
    </location>
</feature>
<dbReference type="PROSITE" id="PS50294">
    <property type="entry name" value="WD_REPEATS_REGION"/>
    <property type="match status" value="1"/>
</dbReference>
<dbReference type="InterPro" id="IPR002048">
    <property type="entry name" value="EF_hand_dom"/>
</dbReference>
<dbReference type="EMBL" id="BEYU01000014">
    <property type="protein sequence ID" value="GBG25699.1"/>
    <property type="molecule type" value="Genomic_DNA"/>
</dbReference>
<sequence length="2342" mass="255777">MGQLLGKARLREAAQPFANLDQQGVYLLWEAFNDVAEGFGINVDELTEICMALQNTTFMHAPKQVILKIVESVFTALDTDQNNLVDSLEALVTLCMLSGMELRDKAKFCFQCYDFDESGEITVDELTLLLKSCATGLCKLDKETPIPEEIRIEQVAQEAFRKSGKSEDVRITCEEFVDYCCTTPELIAWCDFFDDALDFRAMEQYSAPIGESAGVAEKRRASKRNVFAANEPLDDVLMEEAGPVSRPGIELRARDPDSFKMQRPTKAEREAAEKLVRPWKETASMTVPSHPPTVKTSQPNEDALALDWVHGYSAQHARGTLRYTAAGDLVYNAACVGVVYSLDSHEQRFNLDHTDEIRSLALHPDSNTVATGERGHPPKIHIWDASTMKIIVTLRGAHAGGIGCLAFSPEQGGRWLVSVGQDPEHTVALYDWEARTLVFSAKSTRSRVLSCIFRWPAKETSAGAPPTFVTCGEDHMSFWNQDDNRRQKKGVFGKIGAPQSMLSLACHPKNNRIISGSLSGHLYVWDGNRNLQRTIKGHDSAVTALYFHSTGLLSGGADGKIRLWSLDLEQGAIFDVAGLGSLLPSVSSVCYSDDASKILVGTRAGEIFEMSAEDGSNLHPGPLATGHFYGELHGLAMHPHKPEYCTVGDDQTVRIWDIATRRMTRMVKIDTKARACAYSPDGSLIAVGLGGTGPGVHGGASKKDGAFVILNEADLCIVHEARDSKKWIAEVKFSADGETLGIGSADKAIYLYNVEDFASKGKAKGHHGIVVDMDFSEDNQCIQSTCTAGDLLYWNANTGEQYKKPSTMRDVEWTTQTTPVGWACQGMWSAPGALDIVSVARARSSRTILAGDCVGRLRLFRNPVPEASQGFHEYRGHASAVRRVRFSFDDAFAISVGKNDRCLMQWRHESDHVDNDDGDAGAEGEEEEQAMYVYDPDSEDEMDYVDGAILDRDEARDAINNRQEDRAAADSRLASDEYFDDTDEEREELYEELRAKGDHGGEAPAAAAEGDEDGGLPERPWVRLAVAPSVPPREDPTAPEEDMTLEWVHGCNVQVARNSVMYLNNGDIAFPAASLGVILSKQGGGVQRFFTDHSDQVVSLCLHPEGKLLATAQMGRVPKIVIWDAETMEAVQTLVGYHKRGVIALRFSRDGDSLVSAGLDDEHSVAVYDWKNGIVSVHCSGGEDKVLDIDFRPDGLGLVQCGVNHVKFHELRGRNVLTRRGLLGKKGKLQVFYSIAWAGTRAVVSTADGHLYAFEGRTLHQSVKGHEGAVLCVYSCGEGLVSGGKDGFVRMWTPGLEMKAQFEVSQGLHSIRSVCWSPEENRIVVANRACEIVEISAADGTDLNNGVPVIQGHYKHELWGLAMHPTKPEYCTVGDDQMVRVWDVATHKMLKSVKLDTMARAVTYSPDGSKIAIGLGARVGKGRQKKDGSFVVLNEKDLVMVHEGRNSKQWITDIKYSPDGATLAVGSYDNSVYLYDIGGGYAVKGVFEGHNSYITHLDLSVDGQFVQTNCGAYELKYCDANSGTGIPAVSTLKDVQWASWTCPLGWPVKGVHPANSRIEINAVHRNSSGQLVLAGDEYGRVELYRYPCIDAIAGHKTYRGHAGDARNARFTCDDAYAITVGGQDRCIMQWRLELGEEEVAVAAGESGRDSDLVFEAKGAGPEGVKGSGDSEFVTVRPWLSAVVPPTGAPSASENGDEAPKGVELELDFVYGHRSHDVRNNLRYNCIGQIVYFGAAVGIVYDKARHEQAFYMGHDGRPMISLAMHPSGKFVATGEGSCTNRRRPGTAVRVHIWNAMTGAAVMKLPALHSTAASQLCFSADGSRLISVGEDENHTIMVWRSDSGTWTDTNLQAKAMGGQQKILFALFYGASELATGGVNHLTFWKLNGGVLTPRRGIFGRKGKVQPLLCAATLEGVGASAKIVTGSVTGHLYVWSDGEVIKSVKAHDRTVNAIHACNLGLATGSKDGVVKLWDSKLSPIRTFDMSEVLPTPHRPPVRSVCWDSVRGTVLVGTQGSEIYELTTANQSAVLISQGHAMDELHGLAPSPKDPNIFATAGDDQTVRLWDASKRRMIGERNVGCMTRAVCWSPDGATLGIGLGGTVGRGRQKKDGVVMVLRGTEALDLLHETRDSKEWIADAKYSPDGETLAVASYDNKIYMYDVNKNYELRAKCEGHNSFVLHIDFSEDSEYIRSNCGGYDLLFHKVEDGSVVNSPSMLKDIKWATTTCSLCWSVQGIWPEVTDSTVYNACDASPEAKLVAATDDLGFLNIFSYPAITKGSHALRYRAHVSQVMNTKFNKTCEYVFTAGGPDRILCQWRVMRSDSSGVGALSAEKLAGQDQEEKKDIE</sequence>
<organism evidence="8 9">
    <name type="scientific">Hondaea fermentalgiana</name>
    <dbReference type="NCBI Taxonomy" id="2315210"/>
    <lineage>
        <taxon>Eukaryota</taxon>
        <taxon>Sar</taxon>
        <taxon>Stramenopiles</taxon>
        <taxon>Bigyra</taxon>
        <taxon>Labyrinthulomycetes</taxon>
        <taxon>Thraustochytrida</taxon>
        <taxon>Thraustochytriidae</taxon>
        <taxon>Hondaea</taxon>
    </lineage>
</organism>
<dbReference type="PANTHER" id="PTHR13720:SF33">
    <property type="entry name" value="HELP DOMAIN-CONTAINING PROTEIN"/>
    <property type="match status" value="1"/>
</dbReference>
<dbReference type="SMART" id="SM00320">
    <property type="entry name" value="WD40"/>
    <property type="match status" value="25"/>
</dbReference>
<dbReference type="InterPro" id="IPR001680">
    <property type="entry name" value="WD40_rpt"/>
</dbReference>
<gene>
    <name evidence="8" type="ORF">FCC1311_019182</name>
</gene>
<evidence type="ECO:0000259" key="7">
    <source>
        <dbReference type="PROSITE" id="PS50222"/>
    </source>
</evidence>
<comment type="similarity">
    <text evidence="1">Belongs to the WD repeat EMAP family.</text>
</comment>
<keyword evidence="9" id="KW-1185">Reference proteome</keyword>
<dbReference type="GO" id="GO:0008017">
    <property type="term" value="F:microtubule binding"/>
    <property type="evidence" value="ECO:0007669"/>
    <property type="project" value="TreeGrafter"/>
</dbReference>
<dbReference type="Pfam" id="PF03451">
    <property type="entry name" value="HELP"/>
    <property type="match status" value="2"/>
</dbReference>
<accession>A0A2R5G5S9</accession>
<dbReference type="InterPro" id="IPR011047">
    <property type="entry name" value="Quinoprotein_ADH-like_sf"/>
</dbReference>
<dbReference type="InterPro" id="IPR011992">
    <property type="entry name" value="EF-hand-dom_pair"/>
</dbReference>
<dbReference type="InterPro" id="IPR015943">
    <property type="entry name" value="WD40/YVTN_repeat-like_dom_sf"/>
</dbReference>
<feature type="repeat" description="WD" evidence="5">
    <location>
        <begin position="2046"/>
        <end position="2072"/>
    </location>
</feature>
<feature type="repeat" description="WD" evidence="5">
    <location>
        <begin position="1941"/>
        <end position="1971"/>
    </location>
</feature>
<feature type="domain" description="EF-hand" evidence="7">
    <location>
        <begin position="101"/>
        <end position="136"/>
    </location>
</feature>
<dbReference type="InterPro" id="IPR011045">
    <property type="entry name" value="N2O_reductase_N"/>
</dbReference>
<evidence type="ECO:0000313" key="9">
    <source>
        <dbReference type="Proteomes" id="UP000241890"/>
    </source>
</evidence>
<dbReference type="Pfam" id="PF23409">
    <property type="entry name" value="Beta-prop_EML"/>
    <property type="match status" value="3"/>
</dbReference>
<dbReference type="Gene3D" id="1.10.238.10">
    <property type="entry name" value="EF-hand"/>
    <property type="match status" value="1"/>
</dbReference>
<evidence type="ECO:0000256" key="6">
    <source>
        <dbReference type="SAM" id="MobiDB-lite"/>
    </source>
</evidence>
<dbReference type="Gene3D" id="2.130.10.10">
    <property type="entry name" value="YVTN repeat-like/Quinoprotein amine dehydrogenase"/>
    <property type="match status" value="6"/>
</dbReference>
<feature type="repeat" description="WD" evidence="5">
    <location>
        <begin position="2125"/>
        <end position="2166"/>
    </location>
</feature>
<dbReference type="Pfam" id="PF23414">
    <property type="entry name" value="Beta-prop_EML_2"/>
    <property type="match status" value="3"/>
</dbReference>